<evidence type="ECO:0000259" key="14">
    <source>
        <dbReference type="Pfam" id="PF02879"/>
    </source>
</evidence>
<dbReference type="InterPro" id="IPR005844">
    <property type="entry name" value="A-D-PHexomutase_a/b/a-I"/>
</dbReference>
<dbReference type="SUPFAM" id="SSF53738">
    <property type="entry name" value="Phosphoglucomutase, first 3 domains"/>
    <property type="match status" value="3"/>
</dbReference>
<feature type="active site" description="Phosphoserine intermediate" evidence="9">
    <location>
        <position position="117"/>
    </location>
</feature>
<dbReference type="CDD" id="cd05802">
    <property type="entry name" value="GlmM"/>
    <property type="match status" value="1"/>
</dbReference>
<evidence type="ECO:0000256" key="9">
    <source>
        <dbReference type="HAMAP-Rule" id="MF_01554"/>
    </source>
</evidence>
<dbReference type="Pfam" id="PF00408">
    <property type="entry name" value="PGM_PMM_IV"/>
    <property type="match status" value="1"/>
</dbReference>
<dbReference type="EMBL" id="JQCB01000003">
    <property type="protein sequence ID" value="KRN96662.1"/>
    <property type="molecule type" value="Genomic_DNA"/>
</dbReference>
<comment type="function">
    <text evidence="9 11">Catalyzes the conversion of glucosamine-6-phosphate to glucosamine-1-phosphate.</text>
</comment>
<keyword evidence="2 9" id="KW-0597">Phosphoprotein</keyword>
<dbReference type="GO" id="GO:0005975">
    <property type="term" value="P:carbohydrate metabolic process"/>
    <property type="evidence" value="ECO:0007669"/>
    <property type="project" value="InterPro"/>
</dbReference>
<dbReference type="HAMAP" id="MF_01554_B">
    <property type="entry name" value="GlmM_B"/>
    <property type="match status" value="1"/>
</dbReference>
<evidence type="ECO:0000259" key="12">
    <source>
        <dbReference type="Pfam" id="PF00408"/>
    </source>
</evidence>
<dbReference type="FunFam" id="3.40.120.10:FF:000001">
    <property type="entry name" value="Phosphoglucosamine mutase"/>
    <property type="match status" value="1"/>
</dbReference>
<dbReference type="FunFam" id="3.40.120.10:FF:000002">
    <property type="entry name" value="Phosphoglucosamine mutase"/>
    <property type="match status" value="1"/>
</dbReference>
<dbReference type="Pfam" id="PF02879">
    <property type="entry name" value="PGM_PMM_II"/>
    <property type="match status" value="1"/>
</dbReference>
<comment type="PTM">
    <text evidence="9">Activated by phosphorylation.</text>
</comment>
<dbReference type="GO" id="GO:0008966">
    <property type="term" value="F:phosphoglucosamine mutase activity"/>
    <property type="evidence" value="ECO:0007669"/>
    <property type="project" value="UniProtKB-UniRule"/>
</dbReference>
<feature type="domain" description="Alpha-D-phosphohexomutase alpha/beta/alpha" evidence="13">
    <location>
        <begin position="17"/>
        <end position="150"/>
    </location>
</feature>
<dbReference type="Pfam" id="PF02880">
    <property type="entry name" value="PGM_PMM_III"/>
    <property type="match status" value="1"/>
</dbReference>
<gene>
    <name evidence="9" type="primary">glmM</name>
    <name evidence="16" type="ORF">IV55_GL001191</name>
</gene>
<keyword evidence="4 9" id="KW-0460">Magnesium</keyword>
<evidence type="ECO:0000256" key="6">
    <source>
        <dbReference type="ARBA" id="ARBA00050364"/>
    </source>
</evidence>
<comment type="cofactor">
    <cofactor evidence="9">
        <name>Mg(2+)</name>
        <dbReference type="ChEBI" id="CHEBI:18420"/>
    </cofactor>
    <text evidence="9">Binds 1 Mg(2+) ion per subunit.</text>
</comment>
<feature type="binding site" evidence="9">
    <location>
        <position position="257"/>
    </location>
    <ligand>
        <name>Mg(2+)</name>
        <dbReference type="ChEBI" id="CHEBI:18420"/>
    </ligand>
</feature>
<evidence type="ECO:0000256" key="7">
    <source>
        <dbReference type="ARBA" id="ARBA00066330"/>
    </source>
</evidence>
<dbReference type="PROSITE" id="PS00018">
    <property type="entry name" value="EF_HAND_1"/>
    <property type="match status" value="1"/>
</dbReference>
<evidence type="ECO:0000313" key="16">
    <source>
        <dbReference type="EMBL" id="KRN96662.1"/>
    </source>
</evidence>
<dbReference type="InterPro" id="IPR016066">
    <property type="entry name" value="A-D-PHexomutase_CS"/>
</dbReference>
<evidence type="ECO:0000256" key="4">
    <source>
        <dbReference type="ARBA" id="ARBA00022842"/>
    </source>
</evidence>
<evidence type="ECO:0000256" key="8">
    <source>
        <dbReference type="ARBA" id="ARBA00068193"/>
    </source>
</evidence>
<keyword evidence="5 9" id="KW-0413">Isomerase</keyword>
<dbReference type="InterPro" id="IPR016055">
    <property type="entry name" value="A-D-PHexomutase_a/b/a-I/II/III"/>
</dbReference>
<dbReference type="AlphaFoldDB" id="A0A0R2LAD6"/>
<reference evidence="16 17" key="1">
    <citation type="journal article" date="2015" name="Genome Announc.">
        <title>Expanding the biotechnology potential of lactobacilli through comparative genomics of 213 strains and associated genera.</title>
        <authorList>
            <person name="Sun Z."/>
            <person name="Harris H.M."/>
            <person name="McCann A."/>
            <person name="Guo C."/>
            <person name="Argimon S."/>
            <person name="Zhang W."/>
            <person name="Yang X."/>
            <person name="Jeffery I.B."/>
            <person name="Cooney J.C."/>
            <person name="Kagawa T.F."/>
            <person name="Liu W."/>
            <person name="Song Y."/>
            <person name="Salvetti E."/>
            <person name="Wrobel A."/>
            <person name="Rasinkangas P."/>
            <person name="Parkhill J."/>
            <person name="Rea M.C."/>
            <person name="O'Sullivan O."/>
            <person name="Ritari J."/>
            <person name="Douillard F.P."/>
            <person name="Paul Ross R."/>
            <person name="Yang R."/>
            <person name="Briner A.E."/>
            <person name="Felis G.E."/>
            <person name="de Vos W.M."/>
            <person name="Barrangou R."/>
            <person name="Klaenhammer T.R."/>
            <person name="Caufield P.W."/>
            <person name="Cui Y."/>
            <person name="Zhang H."/>
            <person name="O'Toole P.W."/>
        </authorList>
    </citation>
    <scope>NUCLEOTIDE SEQUENCE [LARGE SCALE GENOMIC DNA]</scope>
    <source>
        <strain evidence="16 17">DSM 22696</strain>
    </source>
</reference>
<dbReference type="NCBIfam" id="TIGR01455">
    <property type="entry name" value="glmM"/>
    <property type="match status" value="1"/>
</dbReference>
<dbReference type="Proteomes" id="UP000051139">
    <property type="component" value="Unassembled WGS sequence"/>
</dbReference>
<feature type="domain" description="Alpha-D-phosphohexomutase alpha/beta/alpha" evidence="14">
    <location>
        <begin position="175"/>
        <end position="270"/>
    </location>
</feature>
<evidence type="ECO:0000256" key="2">
    <source>
        <dbReference type="ARBA" id="ARBA00022553"/>
    </source>
</evidence>
<dbReference type="SUPFAM" id="SSF55957">
    <property type="entry name" value="Phosphoglucomutase, C-terminal domain"/>
    <property type="match status" value="1"/>
</dbReference>
<sequence length="465" mass="49959">MLHLNLAGIRNEDNEMKYFGTDGVRGVANQDLSPELAFKLGRAGGYVLTEHAEKDHQPQVLVARDTRISGQMLEEALVAGLLSVGIEVLKLGVVTTPGVAYLVRVQQADAGVMITASHNPAADNGIKFFGGDGFKLFDALEEEIETLLDAPEDKLPRPSAQGLGTVEDYQEGAAKYTQFLAQTIPDKLTGLHIAVDAANGATSKLVSRVFADVDTEFDTMATSPNGLNINDGVGSTHPEALQKFVVEKGADMGVAFDGDGDRCIAVDELGNIVNGDKIMYICGKYMSEHGRLKKDVVVTTVMSNIGLYKALEGNGMHSVKTKVGDRYVVEEMLKNGYNVGGEQSGHVIFLDFNTTGDGMLTALQLMYIVQVTGKKLSELAAEVNTYPQKLVNVKVTDKKLALQNEAIKAAISKVETQMNGDGRVLVRPSGTEPLLRVMAEAPTQEIVDGYVDEIAAVVREEVGVK</sequence>
<feature type="binding site" evidence="9">
    <location>
        <position position="261"/>
    </location>
    <ligand>
        <name>Mg(2+)</name>
        <dbReference type="ChEBI" id="CHEBI:18420"/>
    </ligand>
</feature>
<feature type="binding site" description="via phosphate group" evidence="9">
    <location>
        <position position="117"/>
    </location>
    <ligand>
        <name>Mg(2+)</name>
        <dbReference type="ChEBI" id="CHEBI:18420"/>
    </ligand>
</feature>
<evidence type="ECO:0000256" key="1">
    <source>
        <dbReference type="ARBA" id="ARBA00010231"/>
    </source>
</evidence>
<dbReference type="InterPro" id="IPR005846">
    <property type="entry name" value="A-D-PHexomutase_a/b/a-III"/>
</dbReference>
<dbReference type="Gene3D" id="3.30.310.50">
    <property type="entry name" value="Alpha-D-phosphohexomutase, C-terminal domain"/>
    <property type="match status" value="1"/>
</dbReference>
<feature type="domain" description="Alpha-D-phosphohexomutase alpha/beta/alpha" evidence="15">
    <location>
        <begin position="274"/>
        <end position="385"/>
    </location>
</feature>
<dbReference type="GO" id="GO:0006048">
    <property type="term" value="P:UDP-N-acetylglucosamine biosynthetic process"/>
    <property type="evidence" value="ECO:0007669"/>
    <property type="project" value="TreeGrafter"/>
</dbReference>
<keyword evidence="3 9" id="KW-0479">Metal-binding</keyword>
<dbReference type="GO" id="GO:0000287">
    <property type="term" value="F:magnesium ion binding"/>
    <property type="evidence" value="ECO:0007669"/>
    <property type="project" value="UniProtKB-UniRule"/>
</dbReference>
<feature type="binding site" evidence="9">
    <location>
        <position position="259"/>
    </location>
    <ligand>
        <name>Mg(2+)</name>
        <dbReference type="ChEBI" id="CHEBI:18420"/>
    </ligand>
</feature>
<dbReference type="PRINTS" id="PR00509">
    <property type="entry name" value="PGMPMM"/>
</dbReference>
<dbReference type="Pfam" id="PF02878">
    <property type="entry name" value="PGM_PMM_I"/>
    <property type="match status" value="1"/>
</dbReference>
<proteinExistence type="inferred from homology"/>
<evidence type="ECO:0000313" key="17">
    <source>
        <dbReference type="Proteomes" id="UP000051139"/>
    </source>
</evidence>
<dbReference type="PANTHER" id="PTHR42946:SF1">
    <property type="entry name" value="PHOSPHOGLUCOMUTASE (ALPHA-D-GLUCOSE-1,6-BISPHOSPHATE-DEPENDENT)"/>
    <property type="match status" value="1"/>
</dbReference>
<evidence type="ECO:0000259" key="15">
    <source>
        <dbReference type="Pfam" id="PF02880"/>
    </source>
</evidence>
<evidence type="ECO:0000259" key="13">
    <source>
        <dbReference type="Pfam" id="PF02878"/>
    </source>
</evidence>
<dbReference type="PATRIC" id="fig|348151.3.peg.1221"/>
<dbReference type="InterPro" id="IPR018247">
    <property type="entry name" value="EF_Hand_1_Ca_BS"/>
</dbReference>
<dbReference type="InterPro" id="IPR005841">
    <property type="entry name" value="Alpha-D-phosphohexomutase_SF"/>
</dbReference>
<dbReference type="NCBIfam" id="NF008139">
    <property type="entry name" value="PRK10887.1"/>
    <property type="match status" value="1"/>
</dbReference>
<dbReference type="InterPro" id="IPR006352">
    <property type="entry name" value="GlmM_bact"/>
</dbReference>
<organism evidence="16 17">
    <name type="scientific">Furfurilactobacillus siliginis</name>
    <dbReference type="NCBI Taxonomy" id="348151"/>
    <lineage>
        <taxon>Bacteria</taxon>
        <taxon>Bacillati</taxon>
        <taxon>Bacillota</taxon>
        <taxon>Bacilli</taxon>
        <taxon>Lactobacillales</taxon>
        <taxon>Lactobacillaceae</taxon>
        <taxon>Furfurilactobacillus</taxon>
    </lineage>
</organism>
<dbReference type="GO" id="GO:0005829">
    <property type="term" value="C:cytosol"/>
    <property type="evidence" value="ECO:0007669"/>
    <property type="project" value="TreeGrafter"/>
</dbReference>
<comment type="caution">
    <text evidence="16">The sequence shown here is derived from an EMBL/GenBank/DDBJ whole genome shotgun (WGS) entry which is preliminary data.</text>
</comment>
<dbReference type="EC" id="5.4.2.10" evidence="7 9"/>
<dbReference type="Gene3D" id="3.40.120.10">
    <property type="entry name" value="Alpha-D-Glucose-1,6-Bisphosphate, subunit A, domain 3"/>
    <property type="match status" value="3"/>
</dbReference>
<dbReference type="STRING" id="348151.IV55_GL001191"/>
<dbReference type="InterPro" id="IPR005843">
    <property type="entry name" value="A-D-PHexomutase_C"/>
</dbReference>
<evidence type="ECO:0000256" key="10">
    <source>
        <dbReference type="RuleBase" id="RU004326"/>
    </source>
</evidence>
<dbReference type="PANTHER" id="PTHR42946">
    <property type="entry name" value="PHOSPHOHEXOSE MUTASE"/>
    <property type="match status" value="1"/>
</dbReference>
<dbReference type="GO" id="GO:0009252">
    <property type="term" value="P:peptidoglycan biosynthetic process"/>
    <property type="evidence" value="ECO:0007669"/>
    <property type="project" value="TreeGrafter"/>
</dbReference>
<feature type="domain" description="Alpha-D-phosphohexomutase C-terminal" evidence="12">
    <location>
        <begin position="390"/>
        <end position="456"/>
    </location>
</feature>
<comment type="similarity">
    <text evidence="1 9 10">Belongs to the phosphohexose mutase family.</text>
</comment>
<name>A0A0R2LAD6_9LACO</name>
<dbReference type="InterPro" id="IPR050060">
    <property type="entry name" value="Phosphoglucosamine_mutase"/>
</dbReference>
<keyword evidence="17" id="KW-1185">Reference proteome</keyword>
<dbReference type="FunFam" id="3.30.310.50:FF:000001">
    <property type="entry name" value="Phosphoglucosamine mutase"/>
    <property type="match status" value="1"/>
</dbReference>
<evidence type="ECO:0000256" key="11">
    <source>
        <dbReference type="RuleBase" id="RU004327"/>
    </source>
</evidence>
<dbReference type="InterPro" id="IPR005845">
    <property type="entry name" value="A-D-PHexomutase_a/b/a-II"/>
</dbReference>
<accession>A0A0R2LAD6</accession>
<dbReference type="PROSITE" id="PS00710">
    <property type="entry name" value="PGM_PMM"/>
    <property type="match status" value="1"/>
</dbReference>
<feature type="modified residue" description="Phosphoserine" evidence="9">
    <location>
        <position position="117"/>
    </location>
</feature>
<evidence type="ECO:0000256" key="3">
    <source>
        <dbReference type="ARBA" id="ARBA00022723"/>
    </source>
</evidence>
<dbReference type="InterPro" id="IPR036900">
    <property type="entry name" value="A-D-PHexomutase_C_sf"/>
</dbReference>
<comment type="catalytic activity">
    <reaction evidence="6 9 11">
        <text>alpha-D-glucosamine 1-phosphate = D-glucosamine 6-phosphate</text>
        <dbReference type="Rhea" id="RHEA:23424"/>
        <dbReference type="ChEBI" id="CHEBI:58516"/>
        <dbReference type="ChEBI" id="CHEBI:58725"/>
        <dbReference type="EC" id="5.4.2.10"/>
    </reaction>
</comment>
<dbReference type="GO" id="GO:0004615">
    <property type="term" value="F:phosphomannomutase activity"/>
    <property type="evidence" value="ECO:0007669"/>
    <property type="project" value="TreeGrafter"/>
</dbReference>
<protein>
    <recommendedName>
        <fullName evidence="8 9">Phosphoglucosamine mutase</fullName>
        <ecNumber evidence="7 9">5.4.2.10</ecNumber>
    </recommendedName>
</protein>
<evidence type="ECO:0000256" key="5">
    <source>
        <dbReference type="ARBA" id="ARBA00023235"/>
    </source>
</evidence>